<feature type="region of interest" description="Disordered" evidence="1">
    <location>
        <begin position="1"/>
        <end position="273"/>
    </location>
</feature>
<dbReference type="Proteomes" id="UP001234216">
    <property type="component" value="Unassembled WGS sequence"/>
</dbReference>
<feature type="compositionally biased region" description="Low complexity" evidence="1">
    <location>
        <begin position="346"/>
        <end position="371"/>
    </location>
</feature>
<protein>
    <submittedName>
        <fullName evidence="2">Uncharacterized protein</fullName>
    </submittedName>
</protein>
<feature type="compositionally biased region" description="Low complexity" evidence="1">
    <location>
        <begin position="224"/>
        <end position="238"/>
    </location>
</feature>
<name>A0AAW8FLE8_9ACTN</name>
<dbReference type="AlphaFoldDB" id="A0AAW8FLE8"/>
<feature type="compositionally biased region" description="Basic residues" evidence="1">
    <location>
        <begin position="48"/>
        <end position="59"/>
    </location>
</feature>
<dbReference type="EMBL" id="JAUSZV010000005">
    <property type="protein sequence ID" value="MDQ0909971.1"/>
    <property type="molecule type" value="Genomic_DNA"/>
</dbReference>
<gene>
    <name evidence="2" type="ORF">QFZ22_005956</name>
</gene>
<organism evidence="2 3">
    <name type="scientific">Streptomyces canus</name>
    <dbReference type="NCBI Taxonomy" id="58343"/>
    <lineage>
        <taxon>Bacteria</taxon>
        <taxon>Bacillati</taxon>
        <taxon>Actinomycetota</taxon>
        <taxon>Actinomycetes</taxon>
        <taxon>Kitasatosporales</taxon>
        <taxon>Streptomycetaceae</taxon>
        <taxon>Streptomyces</taxon>
        <taxon>Streptomyces aurantiacus group</taxon>
    </lineage>
</organism>
<comment type="caution">
    <text evidence="2">The sequence shown here is derived from an EMBL/GenBank/DDBJ whole genome shotgun (WGS) entry which is preliminary data.</text>
</comment>
<sequence>MRHTRSPGRRRSRRTTRSGRCARRLRCSRSRRPLDTRRRHELGGHIPALRRTRSGRRSRVPLLRTGHPGGTRRRRRGRSAGLRPTRGRRQLAGGDISDVPGARRGPRSTGSARHTRRPRRPSTTTGRLRIPVGGRTRRRRGRRRDTSPRTTRSSRTRSARPLRIPVRRHTGRRQRTSHARSTSTLRIPVRRHTRRRRRTSHTRSTGTLRITVRGCTRRRRRSRPGTWPTRPTQPLRIPVRGRTRRRNPPRPLLTHPGRRPRAPRNPRSPGVRGLRDLRDLLDVHALRDLHDLRALQGRRSPLLRTATAHRRREHRLRQRHGEVLTPVGVGPGPGPGHGRHPRRGTRISTRVSIRTSTRPRTTRPTVPSPGRNPRAVAADPQLVRRVLQPLRRRQEKRRLVQIDPGRRGHAPRVLDPVLPAVRLLVPANHLAHRQRGPQRGLPAVPGDHQPLRTAVGTRSLRPVLGPHHEPEVELPHPHLTMLIRRHIPVDPLFRALLRLRERHHRSVHSPTEDTGTDRAKPPSTIRFATVSNSGGLPASRDRNTSKSAPQGSNSRCTRSAGGSEGSTSRASS</sequence>
<feature type="compositionally biased region" description="Basic residues" evidence="1">
    <location>
        <begin position="152"/>
        <end position="178"/>
    </location>
</feature>
<feature type="compositionally biased region" description="Basic residues" evidence="1">
    <location>
        <begin position="188"/>
        <end position="201"/>
    </location>
</feature>
<accession>A0AAW8FLE8</accession>
<proteinExistence type="predicted"/>
<feature type="region of interest" description="Disordered" evidence="1">
    <location>
        <begin position="324"/>
        <end position="375"/>
    </location>
</feature>
<feature type="compositionally biased region" description="Basic and acidic residues" evidence="1">
    <location>
        <begin position="32"/>
        <end position="43"/>
    </location>
</feature>
<evidence type="ECO:0000313" key="3">
    <source>
        <dbReference type="Proteomes" id="UP001234216"/>
    </source>
</evidence>
<feature type="compositionally biased region" description="Polar residues" evidence="1">
    <location>
        <begin position="545"/>
        <end position="557"/>
    </location>
</feature>
<feature type="region of interest" description="Disordered" evidence="1">
    <location>
        <begin position="503"/>
        <end position="572"/>
    </location>
</feature>
<feature type="compositionally biased region" description="Basic residues" evidence="1">
    <location>
        <begin position="239"/>
        <end position="248"/>
    </location>
</feature>
<feature type="compositionally biased region" description="Low complexity" evidence="1">
    <location>
        <begin position="121"/>
        <end position="134"/>
    </location>
</feature>
<feature type="compositionally biased region" description="Low complexity" evidence="1">
    <location>
        <begin position="202"/>
        <end position="214"/>
    </location>
</feature>
<evidence type="ECO:0000256" key="1">
    <source>
        <dbReference type="SAM" id="MobiDB-lite"/>
    </source>
</evidence>
<evidence type="ECO:0000313" key="2">
    <source>
        <dbReference type="EMBL" id="MDQ0909971.1"/>
    </source>
</evidence>
<feature type="compositionally biased region" description="Basic residues" evidence="1">
    <location>
        <begin position="1"/>
        <end position="31"/>
    </location>
</feature>
<reference evidence="2" key="1">
    <citation type="submission" date="2023-07" db="EMBL/GenBank/DDBJ databases">
        <title>Comparative genomics of wheat-associated soil bacteria to identify genetic determinants of phenazine resistance.</title>
        <authorList>
            <person name="Mouncey N."/>
        </authorList>
    </citation>
    <scope>NUCLEOTIDE SEQUENCE</scope>
    <source>
        <strain evidence="2">V4I22</strain>
    </source>
</reference>